<protein>
    <submittedName>
        <fullName evidence="1">Uncharacterized protein</fullName>
    </submittedName>
</protein>
<keyword evidence="2" id="KW-1185">Reference proteome</keyword>
<comment type="caution">
    <text evidence="1">The sequence shown here is derived from an EMBL/GenBank/DDBJ whole genome shotgun (WGS) entry which is preliminary data.</text>
</comment>
<evidence type="ECO:0000313" key="1">
    <source>
        <dbReference type="EMBL" id="OPJ75925.1"/>
    </source>
</evidence>
<name>A0A1V4JV43_PATFA</name>
<evidence type="ECO:0000313" key="2">
    <source>
        <dbReference type="Proteomes" id="UP000190648"/>
    </source>
</evidence>
<dbReference type="EMBL" id="LSYS01006159">
    <property type="protein sequence ID" value="OPJ75925.1"/>
    <property type="molecule type" value="Genomic_DNA"/>
</dbReference>
<gene>
    <name evidence="1" type="ORF">AV530_012057</name>
</gene>
<organism evidence="1 2">
    <name type="scientific">Patagioenas fasciata monilis</name>
    <dbReference type="NCBI Taxonomy" id="372326"/>
    <lineage>
        <taxon>Eukaryota</taxon>
        <taxon>Metazoa</taxon>
        <taxon>Chordata</taxon>
        <taxon>Craniata</taxon>
        <taxon>Vertebrata</taxon>
        <taxon>Euteleostomi</taxon>
        <taxon>Archelosauria</taxon>
        <taxon>Archosauria</taxon>
        <taxon>Dinosauria</taxon>
        <taxon>Saurischia</taxon>
        <taxon>Theropoda</taxon>
        <taxon>Coelurosauria</taxon>
        <taxon>Aves</taxon>
        <taxon>Neognathae</taxon>
        <taxon>Neoaves</taxon>
        <taxon>Columbimorphae</taxon>
        <taxon>Columbiformes</taxon>
        <taxon>Columbidae</taxon>
        <taxon>Patagioenas</taxon>
    </lineage>
</organism>
<dbReference type="AlphaFoldDB" id="A0A1V4JV43"/>
<reference evidence="1 2" key="1">
    <citation type="submission" date="2016-02" db="EMBL/GenBank/DDBJ databases">
        <title>Band-tailed pigeon sequencing and assembly.</title>
        <authorList>
            <person name="Soares A.E."/>
            <person name="Novak B.J."/>
            <person name="Rice E.S."/>
            <person name="O'Connell B."/>
            <person name="Chang D."/>
            <person name="Weber S."/>
            <person name="Shapiro B."/>
        </authorList>
    </citation>
    <scope>NUCLEOTIDE SEQUENCE [LARGE SCALE GENOMIC DNA]</scope>
    <source>
        <strain evidence="1">BTP2013</strain>
        <tissue evidence="1">Blood</tissue>
    </source>
</reference>
<accession>A0A1V4JV43</accession>
<dbReference type="Proteomes" id="UP000190648">
    <property type="component" value="Unassembled WGS sequence"/>
</dbReference>
<proteinExistence type="predicted"/>
<sequence>MSCPQERPYSQSSATEQALRSTAASLAVWPRATFQPLEWLKIGSLQLTAQVIRLPLDTQLGTFFSSSSVPSIHYRSLQVSCRKCYRTSKCF</sequence>